<dbReference type="PROSITE" id="PS51257">
    <property type="entry name" value="PROKAR_LIPOPROTEIN"/>
    <property type="match status" value="1"/>
</dbReference>
<dbReference type="InterPro" id="IPR036188">
    <property type="entry name" value="FAD/NAD-bd_sf"/>
</dbReference>
<accession>A0ABV7JP50</accession>
<evidence type="ECO:0000256" key="1">
    <source>
        <dbReference type="SAM" id="Phobius"/>
    </source>
</evidence>
<dbReference type="SUPFAM" id="SSF51905">
    <property type="entry name" value="FAD/NAD(P)-binding domain"/>
    <property type="match status" value="2"/>
</dbReference>
<feature type="domain" description="FAD-dependent urate hydroxylase HpyO/Asp monooxygenase CreE-like FAD/NAD(P)-binding" evidence="2">
    <location>
        <begin position="10"/>
        <end position="172"/>
    </location>
</feature>
<feature type="transmembrane region" description="Helical" evidence="1">
    <location>
        <begin position="7"/>
        <end position="27"/>
    </location>
</feature>
<dbReference type="Proteomes" id="UP001595526">
    <property type="component" value="Unassembled WGS sequence"/>
</dbReference>
<dbReference type="EMBL" id="JBHRTA010000060">
    <property type="protein sequence ID" value="MFC3199786.1"/>
    <property type="molecule type" value="Genomic_DNA"/>
</dbReference>
<dbReference type="RefSeq" id="WP_379025743.1">
    <property type="nucleotide sequence ID" value="NZ_JBHRTA010000060.1"/>
</dbReference>
<sequence length="507" mass="57174">MGTQYKTTIAIVGAGASGVACLIQLVIKHIVSAKIDPISIILFEKRNEFGPGLAYGTGQEGHLLNTRAGLMGIFPDEPLHFVQWMQSHQQSLGNRLDQHIHPNAYPPRMRYGEYVQAMLNYYQQEAGRHGITVKKERAEIIDAEITGDQKVILVASGCNRYIADYVILATGNPRSNNFTHLENLHAYIPSPWPAGRILTTVTDKYARVGIVGSSLTAIDAMITLVENGHKGTISFFSLEGLLPRVQPPIEAPYERKILTLSNIRKLIRETQRPLRVKDLIRFLRAEAEQHLQQQVNWKAEERRGKDPLKLLTKDIQDALGGHSIVQRILYSLRYESYPIWKMLPADQKLLFGKWIKTDVDINWHAIPMENGIKLKQMLESGQLLVIGHSDDIEWNGNHFILKTNDGKSYRADFVINASGPATSLQQMDDLPLLQQLLKRGYIEEYGPGGLMADLNTMRILTQDVTSHSPFYAIGHPLIGLQHDVNALWFNVTQADKLTDDLIQRLSR</sequence>
<dbReference type="Pfam" id="PF13454">
    <property type="entry name" value="NAD_binding_9"/>
    <property type="match status" value="1"/>
</dbReference>
<evidence type="ECO:0000313" key="4">
    <source>
        <dbReference type="Proteomes" id="UP001595526"/>
    </source>
</evidence>
<protein>
    <submittedName>
        <fullName evidence="3">FAD/NAD(P)-binding protein</fullName>
    </submittedName>
</protein>
<gene>
    <name evidence="3" type="ORF">ACFOET_19365</name>
</gene>
<name>A0ABV7JP50_9SPHI</name>
<evidence type="ECO:0000313" key="3">
    <source>
        <dbReference type="EMBL" id="MFC3199786.1"/>
    </source>
</evidence>
<comment type="caution">
    <text evidence="3">The sequence shown here is derived from an EMBL/GenBank/DDBJ whole genome shotgun (WGS) entry which is preliminary data.</text>
</comment>
<reference evidence="4" key="1">
    <citation type="journal article" date="2019" name="Int. J. Syst. Evol. Microbiol.">
        <title>The Global Catalogue of Microorganisms (GCM) 10K type strain sequencing project: providing services to taxonomists for standard genome sequencing and annotation.</title>
        <authorList>
            <consortium name="The Broad Institute Genomics Platform"/>
            <consortium name="The Broad Institute Genome Sequencing Center for Infectious Disease"/>
            <person name="Wu L."/>
            <person name="Ma J."/>
        </authorList>
    </citation>
    <scope>NUCLEOTIDE SEQUENCE [LARGE SCALE GENOMIC DNA]</scope>
    <source>
        <strain evidence="4">KCTC 52416</strain>
    </source>
</reference>
<dbReference type="PANTHER" id="PTHR40254">
    <property type="entry name" value="BLR0577 PROTEIN"/>
    <property type="match status" value="1"/>
</dbReference>
<keyword evidence="4" id="KW-1185">Reference proteome</keyword>
<keyword evidence="1" id="KW-0812">Transmembrane</keyword>
<dbReference type="PANTHER" id="PTHR40254:SF1">
    <property type="entry name" value="BLR0577 PROTEIN"/>
    <property type="match status" value="1"/>
</dbReference>
<keyword evidence="1" id="KW-0472">Membrane</keyword>
<evidence type="ECO:0000259" key="2">
    <source>
        <dbReference type="Pfam" id="PF13454"/>
    </source>
</evidence>
<keyword evidence="1" id="KW-1133">Transmembrane helix</keyword>
<proteinExistence type="predicted"/>
<dbReference type="InterPro" id="IPR038732">
    <property type="entry name" value="HpyO/CreE_NAD-binding"/>
</dbReference>
<dbReference type="Gene3D" id="3.50.50.60">
    <property type="entry name" value="FAD/NAD(P)-binding domain"/>
    <property type="match status" value="1"/>
</dbReference>
<dbReference type="InterPro" id="IPR052189">
    <property type="entry name" value="L-asp_N-monooxygenase_NS-form"/>
</dbReference>
<organism evidence="3 4">
    <name type="scientific">Parapedobacter deserti</name>
    <dbReference type="NCBI Taxonomy" id="1912957"/>
    <lineage>
        <taxon>Bacteria</taxon>
        <taxon>Pseudomonadati</taxon>
        <taxon>Bacteroidota</taxon>
        <taxon>Sphingobacteriia</taxon>
        <taxon>Sphingobacteriales</taxon>
        <taxon>Sphingobacteriaceae</taxon>
        <taxon>Parapedobacter</taxon>
    </lineage>
</organism>